<dbReference type="InterPro" id="IPR044926">
    <property type="entry name" value="RGS_subdomain_2"/>
</dbReference>
<dbReference type="InterPro" id="IPR015898">
    <property type="entry name" value="G-protein_gamma-like_dom"/>
</dbReference>
<comment type="caution">
    <text evidence="4">The sequence shown here is derived from an EMBL/GenBank/DDBJ whole genome shotgun (WGS) entry which is preliminary data.</text>
</comment>
<dbReference type="InterPro" id="IPR047016">
    <property type="entry name" value="RGS6/7/9/11"/>
</dbReference>
<dbReference type="SUPFAM" id="SSF48670">
    <property type="entry name" value="Transducin (heterotrimeric G protein), gamma chain"/>
    <property type="match status" value="1"/>
</dbReference>
<dbReference type="SMART" id="SM01224">
    <property type="entry name" value="G_gamma"/>
    <property type="match status" value="1"/>
</dbReference>
<dbReference type="SUPFAM" id="SSF48097">
    <property type="entry name" value="Regulator of G-protein signaling, RGS"/>
    <property type="match status" value="1"/>
</dbReference>
<reference evidence="4 5" key="1">
    <citation type="submission" date="2024-05" db="EMBL/GenBank/DDBJ databases">
        <title>Genetic variation in Jamaican populations of the coffee berry borer (Hypothenemus hampei).</title>
        <authorList>
            <person name="Errbii M."/>
            <person name="Myrie A."/>
        </authorList>
    </citation>
    <scope>NUCLEOTIDE SEQUENCE [LARGE SCALE GENOMIC DNA]</scope>
    <source>
        <strain evidence="4">JA-Hopewell-2020-01-JO</strain>
        <tissue evidence="4">Whole body</tissue>
    </source>
</reference>
<dbReference type="InterPro" id="IPR036390">
    <property type="entry name" value="WH_DNA-bd_sf"/>
</dbReference>
<dbReference type="SMART" id="SM00049">
    <property type="entry name" value="DEP"/>
    <property type="match status" value="1"/>
</dbReference>
<organism evidence="4 5">
    <name type="scientific">Hypothenemus hampei</name>
    <name type="common">Coffee berry borer</name>
    <dbReference type="NCBI Taxonomy" id="57062"/>
    <lineage>
        <taxon>Eukaryota</taxon>
        <taxon>Metazoa</taxon>
        <taxon>Ecdysozoa</taxon>
        <taxon>Arthropoda</taxon>
        <taxon>Hexapoda</taxon>
        <taxon>Insecta</taxon>
        <taxon>Pterygota</taxon>
        <taxon>Neoptera</taxon>
        <taxon>Endopterygota</taxon>
        <taxon>Coleoptera</taxon>
        <taxon>Polyphaga</taxon>
        <taxon>Cucujiformia</taxon>
        <taxon>Curculionidae</taxon>
        <taxon>Scolytinae</taxon>
        <taxon>Hypothenemus</taxon>
    </lineage>
</organism>
<dbReference type="Pfam" id="PF18148">
    <property type="entry name" value="RGS_DHEX"/>
    <property type="match status" value="1"/>
</dbReference>
<evidence type="ECO:0000259" key="2">
    <source>
        <dbReference type="PROSITE" id="PS50132"/>
    </source>
</evidence>
<dbReference type="InterPro" id="IPR000591">
    <property type="entry name" value="DEP_dom"/>
</dbReference>
<dbReference type="InterPro" id="IPR036284">
    <property type="entry name" value="GGL_sf"/>
</dbReference>
<evidence type="ECO:0000313" key="5">
    <source>
        <dbReference type="Proteomes" id="UP001566132"/>
    </source>
</evidence>
<evidence type="ECO:0008006" key="6">
    <source>
        <dbReference type="Google" id="ProtNLM"/>
    </source>
</evidence>
<dbReference type="InterPro" id="IPR036388">
    <property type="entry name" value="WH-like_DNA-bd_sf"/>
</dbReference>
<dbReference type="SMART" id="SM00315">
    <property type="entry name" value="RGS"/>
    <property type="match status" value="1"/>
</dbReference>
<dbReference type="InterPro" id="IPR047017">
    <property type="entry name" value="RGS6/7/9/11_DHEX_sf"/>
</dbReference>
<dbReference type="SMART" id="SM00224">
    <property type="entry name" value="GGL"/>
    <property type="match status" value="1"/>
</dbReference>
<dbReference type="PROSITE" id="PS50186">
    <property type="entry name" value="DEP"/>
    <property type="match status" value="1"/>
</dbReference>
<dbReference type="InterPro" id="IPR034483">
    <property type="entry name" value="RGS_Egl-10"/>
</dbReference>
<dbReference type="InterPro" id="IPR040759">
    <property type="entry name" value="RGS_DHEX"/>
</dbReference>
<name>A0ABD1EG73_HYPHA</name>
<dbReference type="CDD" id="cd00068">
    <property type="entry name" value="GGL"/>
    <property type="match status" value="1"/>
</dbReference>
<dbReference type="SUPFAM" id="SSF46785">
    <property type="entry name" value="Winged helix' DNA-binding domain"/>
    <property type="match status" value="1"/>
</dbReference>
<evidence type="ECO:0000313" key="4">
    <source>
        <dbReference type="EMBL" id="KAL1493426.1"/>
    </source>
</evidence>
<dbReference type="Pfam" id="PF00615">
    <property type="entry name" value="RGS"/>
    <property type="match status" value="1"/>
</dbReference>
<dbReference type="GO" id="GO:0009968">
    <property type="term" value="P:negative regulation of signal transduction"/>
    <property type="evidence" value="ECO:0007669"/>
    <property type="project" value="UniProtKB-KW"/>
</dbReference>
<feature type="domain" description="RGS" evidence="2">
    <location>
        <begin position="373"/>
        <end position="488"/>
    </location>
</feature>
<dbReference type="Pfam" id="PF00610">
    <property type="entry name" value="DEP"/>
    <property type="match status" value="1"/>
</dbReference>
<dbReference type="Proteomes" id="UP001566132">
    <property type="component" value="Unassembled WGS sequence"/>
</dbReference>
<dbReference type="InterPro" id="IPR036305">
    <property type="entry name" value="RGS_sf"/>
</dbReference>
<sequence>MPDMLNNVIFENGGNQSSTNTNMVTMNSDKAVAKRKPDACASSCGIEPANEEITTTLPQPNITEDTPNILLYRKMEQIIQRMQDETTGVPVRTVKSFMTKIPSVFTGSDLITWMMKNLDVDDQQEALHLAHLIASHGYFFPIDDHMLTVKNDGTFYRFQTPYFWPSNCWEPENTDYAVYLCKRTMQNKTRLELADYEAENLARLQKMFSRKWEFIFMQAEAQSKVDKKRDKLERKVLDSQERAFWDVHRPMPGCVNTTEIDIKKACQFNKPSKGLKNLQIGATTSEQQANQVSVESLEKQISLLKSQLERRNIKVSKAADFFIAYSEQYLEYDPIFTPPEYPNPWIYDNTELWDQEKIAKDISARRVRRWAFSLQELLADPIGREHFEKFLDKEFSGENLKFWEAAQDLKTLPQSQVQSKVNEIWDYFLAPDAKCPINVDSHSYEITKKNMESPDRWTFDNAAAHVYHLMKSDSYSRYLRSDMYKDFLNGSKKKTSVKGIRSIVSFSARKENTT</sequence>
<dbReference type="Gene3D" id="1.10.10.10">
    <property type="entry name" value="Winged helix-like DNA-binding domain superfamily/Winged helix DNA-binding domain"/>
    <property type="match status" value="1"/>
</dbReference>
<dbReference type="Pfam" id="PF00631">
    <property type="entry name" value="G-gamma"/>
    <property type="match status" value="1"/>
</dbReference>
<accession>A0ABD1EG73</accession>
<gene>
    <name evidence="4" type="ORF">ABEB36_011484</name>
</gene>
<dbReference type="PRINTS" id="PR01301">
    <property type="entry name" value="RGSPROTEIN"/>
</dbReference>
<dbReference type="Gene3D" id="1.10.1240.60">
    <property type="match status" value="1"/>
</dbReference>
<dbReference type="CDD" id="cd08705">
    <property type="entry name" value="RGS_R7-like"/>
    <property type="match status" value="1"/>
</dbReference>
<proteinExistence type="predicted"/>
<dbReference type="FunFam" id="1.10.10.10:FF:000162">
    <property type="entry name" value="Regulator of G-protein signaling 6"/>
    <property type="match status" value="1"/>
</dbReference>
<dbReference type="Gene3D" id="4.10.260.10">
    <property type="entry name" value="Transducin (heterotrimeric G protein), gamma chain"/>
    <property type="match status" value="1"/>
</dbReference>
<dbReference type="PROSITE" id="PS50132">
    <property type="entry name" value="RGS"/>
    <property type="match status" value="1"/>
</dbReference>
<dbReference type="FunFam" id="1.10.1240.60:FF:000001">
    <property type="entry name" value="Regulator of G-protein signaling 6"/>
    <property type="match status" value="1"/>
</dbReference>
<evidence type="ECO:0000259" key="3">
    <source>
        <dbReference type="PROSITE" id="PS50186"/>
    </source>
</evidence>
<dbReference type="FunFam" id="1.10.167.10:FF:000001">
    <property type="entry name" value="Putative regulator of g-protein signaling 12"/>
    <property type="match status" value="1"/>
</dbReference>
<protein>
    <recommendedName>
        <fullName evidence="6">Regulator of G-protein signaling 7</fullName>
    </recommendedName>
</protein>
<evidence type="ECO:0000256" key="1">
    <source>
        <dbReference type="ARBA" id="ARBA00022700"/>
    </source>
</evidence>
<dbReference type="PANTHER" id="PTHR45746">
    <property type="entry name" value="LP21163P"/>
    <property type="match status" value="1"/>
</dbReference>
<keyword evidence="1" id="KW-0734">Signal transduction inhibitor</keyword>
<keyword evidence="5" id="KW-1185">Reference proteome</keyword>
<dbReference type="Gene3D" id="1.10.167.10">
    <property type="entry name" value="Regulator of G-protein Signalling 4, domain 2"/>
    <property type="match status" value="1"/>
</dbReference>
<dbReference type="EMBL" id="JBDJPC010000008">
    <property type="protein sequence ID" value="KAL1493426.1"/>
    <property type="molecule type" value="Genomic_DNA"/>
</dbReference>
<dbReference type="AlphaFoldDB" id="A0ABD1EG73"/>
<dbReference type="PANTHER" id="PTHR45746:SF6">
    <property type="entry name" value="LP21163P"/>
    <property type="match status" value="1"/>
</dbReference>
<dbReference type="InterPro" id="IPR016137">
    <property type="entry name" value="RGS"/>
</dbReference>
<dbReference type="CDD" id="cd04450">
    <property type="entry name" value="DEP_RGS7-like"/>
    <property type="match status" value="1"/>
</dbReference>
<feature type="domain" description="DEP" evidence="3">
    <location>
        <begin position="85"/>
        <end position="160"/>
    </location>
</feature>